<dbReference type="InterPro" id="IPR025944">
    <property type="entry name" value="Sigma_54_int_dom_CS"/>
</dbReference>
<protein>
    <recommendedName>
        <fullName evidence="11">Sigma-54-dependent Fis family transcriptional regulator</fullName>
    </recommendedName>
</protein>
<dbReference type="AlphaFoldDB" id="A0A1F5VQC2"/>
<keyword evidence="3" id="KW-0805">Transcription regulation</keyword>
<dbReference type="PROSITE" id="PS00688">
    <property type="entry name" value="SIGMA54_INTERACT_3"/>
    <property type="match status" value="1"/>
</dbReference>
<evidence type="ECO:0000256" key="1">
    <source>
        <dbReference type="ARBA" id="ARBA00022741"/>
    </source>
</evidence>
<evidence type="ECO:0000259" key="7">
    <source>
        <dbReference type="PROSITE" id="PS50045"/>
    </source>
</evidence>
<dbReference type="PROSITE" id="PS50045">
    <property type="entry name" value="SIGMA54_INTERACT_4"/>
    <property type="match status" value="1"/>
</dbReference>
<evidence type="ECO:0000256" key="6">
    <source>
        <dbReference type="PROSITE-ProRule" id="PRU00169"/>
    </source>
</evidence>
<dbReference type="SUPFAM" id="SSF52540">
    <property type="entry name" value="P-loop containing nucleoside triphosphate hydrolases"/>
    <property type="match status" value="1"/>
</dbReference>
<evidence type="ECO:0008006" key="11">
    <source>
        <dbReference type="Google" id="ProtNLM"/>
    </source>
</evidence>
<dbReference type="InterPro" id="IPR011006">
    <property type="entry name" value="CheY-like_superfamily"/>
</dbReference>
<dbReference type="GO" id="GO:0005524">
    <property type="term" value="F:ATP binding"/>
    <property type="evidence" value="ECO:0007669"/>
    <property type="project" value="UniProtKB-KW"/>
</dbReference>
<dbReference type="SMART" id="SM00448">
    <property type="entry name" value="REC"/>
    <property type="match status" value="1"/>
</dbReference>
<dbReference type="SUPFAM" id="SSF46689">
    <property type="entry name" value="Homeodomain-like"/>
    <property type="match status" value="1"/>
</dbReference>
<keyword evidence="5" id="KW-0804">Transcription</keyword>
<dbReference type="STRING" id="1817863.A2Y62_12725"/>
<dbReference type="EMBL" id="MFGW01000111">
    <property type="protein sequence ID" value="OGF65585.1"/>
    <property type="molecule type" value="Genomic_DNA"/>
</dbReference>
<dbReference type="InterPro" id="IPR002078">
    <property type="entry name" value="Sigma_54_int"/>
</dbReference>
<proteinExistence type="predicted"/>
<dbReference type="PROSITE" id="PS50110">
    <property type="entry name" value="RESPONSE_REGULATORY"/>
    <property type="match status" value="1"/>
</dbReference>
<evidence type="ECO:0000259" key="8">
    <source>
        <dbReference type="PROSITE" id="PS50110"/>
    </source>
</evidence>
<evidence type="ECO:0000256" key="5">
    <source>
        <dbReference type="ARBA" id="ARBA00023163"/>
    </source>
</evidence>
<dbReference type="Pfam" id="PF25601">
    <property type="entry name" value="AAA_lid_14"/>
    <property type="match status" value="1"/>
</dbReference>
<evidence type="ECO:0000313" key="10">
    <source>
        <dbReference type="Proteomes" id="UP000178943"/>
    </source>
</evidence>
<dbReference type="FunFam" id="3.40.50.300:FF:000006">
    <property type="entry name" value="DNA-binding transcriptional regulator NtrC"/>
    <property type="match status" value="1"/>
</dbReference>
<dbReference type="Gene3D" id="3.40.50.2300">
    <property type="match status" value="1"/>
</dbReference>
<dbReference type="Gene3D" id="1.10.10.60">
    <property type="entry name" value="Homeodomain-like"/>
    <property type="match status" value="1"/>
</dbReference>
<dbReference type="InterPro" id="IPR001789">
    <property type="entry name" value="Sig_transdc_resp-reg_receiver"/>
</dbReference>
<dbReference type="Pfam" id="PF00158">
    <property type="entry name" value="Sigma54_activat"/>
    <property type="match status" value="1"/>
</dbReference>
<dbReference type="InterPro" id="IPR027417">
    <property type="entry name" value="P-loop_NTPase"/>
</dbReference>
<keyword evidence="1" id="KW-0547">Nucleotide-binding</keyword>
<dbReference type="InterPro" id="IPR025662">
    <property type="entry name" value="Sigma_54_int_dom_ATP-bd_1"/>
</dbReference>
<evidence type="ECO:0000256" key="2">
    <source>
        <dbReference type="ARBA" id="ARBA00022840"/>
    </source>
</evidence>
<keyword evidence="4" id="KW-0238">DNA-binding</keyword>
<feature type="domain" description="Response regulatory" evidence="8">
    <location>
        <begin position="4"/>
        <end position="118"/>
    </location>
</feature>
<dbReference type="InterPro" id="IPR002197">
    <property type="entry name" value="HTH_Fis"/>
</dbReference>
<keyword evidence="6" id="KW-0597">Phosphoprotein</keyword>
<dbReference type="PRINTS" id="PR01590">
    <property type="entry name" value="HTHFIS"/>
</dbReference>
<evidence type="ECO:0000313" key="9">
    <source>
        <dbReference type="EMBL" id="OGF65585.1"/>
    </source>
</evidence>
<sequence length="441" mass="49880">MKPSLLFVDDEVTLQMSFSKFLTKVGYKVTTASSIAEGQKALANEFFHAILLDLVLPDGNGIDWIIELKENYPAMAIIIITGFGDIPLAVEAMRRGADHFLTKPVNLNDLDVFLQKSIEIHTLRRKDMVEKRMTKSDELFFGESPEMQKIIELATIASSNNSPVLLEGETGTGKGVLAKWIHQHSKCCDYPFVEINCSSLKGDLLASELFGHARGAFTSAVQERQGLIEVADGGTLFLDEIGDMDIAVQAQFLKVLEEKQFRRLGEVKLRRSEFRIICATNQNLQEKIRAGHFRKDLYFRINVLPIHLLPIRERPEDFQALVGFFLRHLGMKEEQVISPSLIKFLGAYSWPGNIRELKNVLERALLLSRGQSLIPEHFPGLEIIIPDYNNTDAAINLKKIEELHIKKTLEKYKGSVEKASVELGISRATLYRKIKQFNIKL</sequence>
<name>A0A1F5VQC2_9BACT</name>
<dbReference type="Pfam" id="PF02954">
    <property type="entry name" value="HTH_8"/>
    <property type="match status" value="1"/>
</dbReference>
<dbReference type="PANTHER" id="PTHR32071">
    <property type="entry name" value="TRANSCRIPTIONAL REGULATORY PROTEIN"/>
    <property type="match status" value="1"/>
</dbReference>
<dbReference type="Pfam" id="PF00072">
    <property type="entry name" value="Response_reg"/>
    <property type="match status" value="1"/>
</dbReference>
<dbReference type="CDD" id="cd00009">
    <property type="entry name" value="AAA"/>
    <property type="match status" value="1"/>
</dbReference>
<dbReference type="GO" id="GO:0000160">
    <property type="term" value="P:phosphorelay signal transduction system"/>
    <property type="evidence" value="ECO:0007669"/>
    <property type="project" value="InterPro"/>
</dbReference>
<reference evidence="9 10" key="1">
    <citation type="journal article" date="2016" name="Nat. Commun.">
        <title>Thousands of microbial genomes shed light on interconnected biogeochemical processes in an aquifer system.</title>
        <authorList>
            <person name="Anantharaman K."/>
            <person name="Brown C.T."/>
            <person name="Hug L.A."/>
            <person name="Sharon I."/>
            <person name="Castelle C.J."/>
            <person name="Probst A.J."/>
            <person name="Thomas B.C."/>
            <person name="Singh A."/>
            <person name="Wilkins M.J."/>
            <person name="Karaoz U."/>
            <person name="Brodie E.L."/>
            <person name="Williams K.H."/>
            <person name="Hubbard S.S."/>
            <person name="Banfield J.F."/>
        </authorList>
    </citation>
    <scope>NUCLEOTIDE SEQUENCE [LARGE SCALE GENOMIC DNA]</scope>
</reference>
<dbReference type="Proteomes" id="UP000178943">
    <property type="component" value="Unassembled WGS sequence"/>
</dbReference>
<dbReference type="GO" id="GO:0043565">
    <property type="term" value="F:sequence-specific DNA binding"/>
    <property type="evidence" value="ECO:0007669"/>
    <property type="project" value="InterPro"/>
</dbReference>
<gene>
    <name evidence="9" type="ORF">A2Y62_12725</name>
</gene>
<dbReference type="GO" id="GO:0006355">
    <property type="term" value="P:regulation of DNA-templated transcription"/>
    <property type="evidence" value="ECO:0007669"/>
    <property type="project" value="InterPro"/>
</dbReference>
<dbReference type="SMART" id="SM00382">
    <property type="entry name" value="AAA"/>
    <property type="match status" value="1"/>
</dbReference>
<dbReference type="Gene3D" id="3.40.50.300">
    <property type="entry name" value="P-loop containing nucleotide triphosphate hydrolases"/>
    <property type="match status" value="1"/>
</dbReference>
<accession>A0A1F5VQC2</accession>
<dbReference type="InterPro" id="IPR025943">
    <property type="entry name" value="Sigma_54_int_dom_ATP-bd_2"/>
</dbReference>
<dbReference type="InterPro" id="IPR009057">
    <property type="entry name" value="Homeodomain-like_sf"/>
</dbReference>
<dbReference type="PROSITE" id="PS00675">
    <property type="entry name" value="SIGMA54_INTERACT_1"/>
    <property type="match status" value="1"/>
</dbReference>
<feature type="domain" description="Sigma-54 factor interaction" evidence="7">
    <location>
        <begin position="140"/>
        <end position="366"/>
    </location>
</feature>
<feature type="modified residue" description="4-aspartylphosphate" evidence="6">
    <location>
        <position position="53"/>
    </location>
</feature>
<dbReference type="InterPro" id="IPR003593">
    <property type="entry name" value="AAA+_ATPase"/>
</dbReference>
<evidence type="ECO:0000256" key="3">
    <source>
        <dbReference type="ARBA" id="ARBA00023015"/>
    </source>
</evidence>
<evidence type="ECO:0000256" key="4">
    <source>
        <dbReference type="ARBA" id="ARBA00023125"/>
    </source>
</evidence>
<dbReference type="Gene3D" id="1.10.8.60">
    <property type="match status" value="1"/>
</dbReference>
<organism evidence="9 10">
    <name type="scientific">Candidatus Fischerbacteria bacterium RBG_13_37_8</name>
    <dbReference type="NCBI Taxonomy" id="1817863"/>
    <lineage>
        <taxon>Bacteria</taxon>
        <taxon>Candidatus Fischeribacteriota</taxon>
    </lineage>
</organism>
<comment type="caution">
    <text evidence="9">The sequence shown here is derived from an EMBL/GenBank/DDBJ whole genome shotgun (WGS) entry which is preliminary data.</text>
</comment>
<dbReference type="InterPro" id="IPR058031">
    <property type="entry name" value="AAA_lid_NorR"/>
</dbReference>
<dbReference type="PROSITE" id="PS00676">
    <property type="entry name" value="SIGMA54_INTERACT_2"/>
    <property type="match status" value="1"/>
</dbReference>
<dbReference type="SUPFAM" id="SSF52172">
    <property type="entry name" value="CheY-like"/>
    <property type="match status" value="1"/>
</dbReference>
<keyword evidence="2" id="KW-0067">ATP-binding</keyword>